<evidence type="ECO:0000259" key="8">
    <source>
        <dbReference type="PROSITE" id="PS50927"/>
    </source>
</evidence>
<dbReference type="RefSeq" id="WP_307241603.1">
    <property type="nucleotide sequence ID" value="NZ_JAUSQZ010000001.1"/>
</dbReference>
<dbReference type="CDD" id="cd04077">
    <property type="entry name" value="Peptidases_S8_PCSK9_ProteinaseK_like"/>
    <property type="match status" value="1"/>
</dbReference>
<reference evidence="9 10" key="1">
    <citation type="submission" date="2023-07" db="EMBL/GenBank/DDBJ databases">
        <title>Sequencing the genomes of 1000 actinobacteria strains.</title>
        <authorList>
            <person name="Klenk H.-P."/>
        </authorList>
    </citation>
    <scope>NUCLEOTIDE SEQUENCE [LARGE SCALE GENOMIC DNA]</scope>
    <source>
        <strain evidence="9 10">DSM 44388</strain>
    </source>
</reference>
<dbReference type="GO" id="GO:0008233">
    <property type="term" value="F:peptidase activity"/>
    <property type="evidence" value="ECO:0007669"/>
    <property type="project" value="UniProtKB-KW"/>
</dbReference>
<comment type="caution">
    <text evidence="9">The sequence shown here is derived from an EMBL/GenBank/DDBJ whole genome shotgun (WGS) entry which is preliminary data.</text>
</comment>
<dbReference type="PROSITE" id="PS00137">
    <property type="entry name" value="SUBTILASE_HIS"/>
    <property type="match status" value="1"/>
</dbReference>
<proteinExistence type="inferred from homology"/>
<name>A0ABT9P2J8_9ACTN</name>
<dbReference type="PANTHER" id="PTHR43806">
    <property type="entry name" value="PEPTIDASE S8"/>
    <property type="match status" value="1"/>
</dbReference>
<dbReference type="PROSITE" id="PS51892">
    <property type="entry name" value="SUBTILASE"/>
    <property type="match status" value="1"/>
</dbReference>
<dbReference type="InterPro" id="IPR001480">
    <property type="entry name" value="Bulb-type_lectin_dom"/>
</dbReference>
<dbReference type="InterPro" id="IPR036426">
    <property type="entry name" value="Bulb-type_lectin_dom_sf"/>
</dbReference>
<evidence type="ECO:0000313" key="9">
    <source>
        <dbReference type="EMBL" id="MDP9826619.1"/>
    </source>
</evidence>
<dbReference type="Pfam" id="PF05922">
    <property type="entry name" value="Inhibitor_I9"/>
    <property type="match status" value="1"/>
</dbReference>
<dbReference type="PROSITE" id="PS50927">
    <property type="entry name" value="BULB_LECTIN"/>
    <property type="match status" value="1"/>
</dbReference>
<dbReference type="Gene3D" id="3.30.70.80">
    <property type="entry name" value="Peptidase S8 propeptide/proteinase inhibitor I9"/>
    <property type="match status" value="1"/>
</dbReference>
<dbReference type="Gene3D" id="3.40.50.200">
    <property type="entry name" value="Peptidase S8/S53 domain"/>
    <property type="match status" value="1"/>
</dbReference>
<dbReference type="InterPro" id="IPR023827">
    <property type="entry name" value="Peptidase_S8_Asp-AS"/>
</dbReference>
<evidence type="ECO:0000256" key="4">
    <source>
        <dbReference type="ARBA" id="ARBA00022825"/>
    </source>
</evidence>
<keyword evidence="4 5" id="KW-0720">Serine protease</keyword>
<dbReference type="PROSITE" id="PS00138">
    <property type="entry name" value="SUBTILASE_SER"/>
    <property type="match status" value="1"/>
</dbReference>
<keyword evidence="10" id="KW-1185">Reference proteome</keyword>
<evidence type="ECO:0000256" key="3">
    <source>
        <dbReference type="ARBA" id="ARBA00022801"/>
    </source>
</evidence>
<dbReference type="Proteomes" id="UP001235712">
    <property type="component" value="Unassembled WGS sequence"/>
</dbReference>
<evidence type="ECO:0000256" key="6">
    <source>
        <dbReference type="RuleBase" id="RU003355"/>
    </source>
</evidence>
<evidence type="ECO:0000256" key="7">
    <source>
        <dbReference type="SAM" id="MobiDB-lite"/>
    </source>
</evidence>
<dbReference type="InterPro" id="IPR010259">
    <property type="entry name" value="S8pro/Inhibitor_I9"/>
</dbReference>
<dbReference type="InterPro" id="IPR000209">
    <property type="entry name" value="Peptidase_S8/S53_dom"/>
</dbReference>
<dbReference type="PANTHER" id="PTHR43806:SF11">
    <property type="entry name" value="CEREVISIN-RELATED"/>
    <property type="match status" value="1"/>
</dbReference>
<dbReference type="InterPro" id="IPR050131">
    <property type="entry name" value="Peptidase_S8_subtilisin-like"/>
</dbReference>
<dbReference type="InterPro" id="IPR037045">
    <property type="entry name" value="S8pro/Inhibitor_I9_sf"/>
</dbReference>
<comment type="similarity">
    <text evidence="1 5 6">Belongs to the peptidase S8 family.</text>
</comment>
<dbReference type="SUPFAM" id="SSF54897">
    <property type="entry name" value="Protease propeptides/inhibitors"/>
    <property type="match status" value="1"/>
</dbReference>
<protein>
    <submittedName>
        <fullName evidence="9">Subtilisin family serine protease</fullName>
    </submittedName>
</protein>
<keyword evidence="3 5" id="KW-0378">Hydrolase</keyword>
<feature type="active site" description="Charge relay system" evidence="5">
    <location>
        <position position="159"/>
    </location>
</feature>
<dbReference type="EMBL" id="JAUSQZ010000001">
    <property type="protein sequence ID" value="MDP9826619.1"/>
    <property type="molecule type" value="Genomic_DNA"/>
</dbReference>
<gene>
    <name evidence="9" type="ORF">J2S57_002368</name>
</gene>
<feature type="active site" description="Charge relay system" evidence="5">
    <location>
        <position position="363"/>
    </location>
</feature>
<feature type="domain" description="Bulb-type lectin" evidence="8">
    <location>
        <begin position="547"/>
        <end position="654"/>
    </location>
</feature>
<dbReference type="PRINTS" id="PR00723">
    <property type="entry name" value="SUBTILISIN"/>
</dbReference>
<dbReference type="InterPro" id="IPR023828">
    <property type="entry name" value="Peptidase_S8_Ser-AS"/>
</dbReference>
<evidence type="ECO:0000313" key="10">
    <source>
        <dbReference type="Proteomes" id="UP001235712"/>
    </source>
</evidence>
<feature type="compositionally biased region" description="Low complexity" evidence="7">
    <location>
        <begin position="183"/>
        <end position="194"/>
    </location>
</feature>
<keyword evidence="2 5" id="KW-0645">Protease</keyword>
<evidence type="ECO:0000256" key="2">
    <source>
        <dbReference type="ARBA" id="ARBA00022670"/>
    </source>
</evidence>
<dbReference type="GO" id="GO:0006508">
    <property type="term" value="P:proteolysis"/>
    <property type="evidence" value="ECO:0007669"/>
    <property type="project" value="UniProtKB-KW"/>
</dbReference>
<dbReference type="Gene3D" id="2.90.10.10">
    <property type="entry name" value="Bulb-type lectin domain"/>
    <property type="match status" value="2"/>
</dbReference>
<dbReference type="InterPro" id="IPR036852">
    <property type="entry name" value="Peptidase_S8/S53_dom_sf"/>
</dbReference>
<accession>A0ABT9P2J8</accession>
<dbReference type="SUPFAM" id="SSF52743">
    <property type="entry name" value="Subtilisin-like"/>
    <property type="match status" value="1"/>
</dbReference>
<dbReference type="InterPro" id="IPR034193">
    <property type="entry name" value="PCSK9_ProteinaseK-like"/>
</dbReference>
<sequence length="654" mass="67432">MTLTPVADALPAALGGAPDLAPLVGTGSRSAIAGEYLVMLKDQAGLKAAGVDGATSSAQSLVASAVERGKDAGADVHSQFTDALQGYSATLTGDELKDIREDPAVDYVAVNQRYSSTATSGTQKDAEWGLDRIDQHSSKLNGSYYYTNTGKGVTAYVVDTGIRSTHTDFSTTLSGAKGKSRVSGGTSTLGGSDTSTEDCEGHGTHVAGTIGGTTYGVAKEVSLVPVRVLDCEGGSTSSIVANGLDWIAKHHKSGTPAVANLSLTNEGGADPVVEGAVKKLIADGVTVVIAAGNGDASGNGIPACDVSPSDVKAAIVVGASTKTDKKATFSNYGDCVDVYAPGLSIKSTWSTGDTRTATLSGTSMATPHVTGAVALYLQNHPKATPKQVQDAIVGTAGENMITKVSTKWPRRLLFATQKAKAPAATTSKTSITNGTVLRNGSKITSPNGLYTLAQSGKDLTLTKPGGRVLWHSGRGAAWTRMTSTGNLVSYNAYGRRTWSSATGGGAATLKVTDQGRLTITTNSTKKTVWTSNKAQKTAPAQNISGRSTLNAGKALYRGGRTLRSPNGQYSLAFRDNGNLTVTQTGKGVIWSTGAKNADWLTLNKAGNLTLVNSNGTTAWTSKTSGRGANRLRLVSTGKLELVKTSTDKVIWTAR</sequence>
<dbReference type="Pfam" id="PF00082">
    <property type="entry name" value="Peptidase_S8"/>
    <property type="match status" value="1"/>
</dbReference>
<dbReference type="SUPFAM" id="SSF51110">
    <property type="entry name" value="alpha-D-mannose-specific plant lectins"/>
    <property type="match status" value="3"/>
</dbReference>
<feature type="region of interest" description="Disordered" evidence="7">
    <location>
        <begin position="173"/>
        <end position="199"/>
    </location>
</feature>
<dbReference type="SMART" id="SM00108">
    <property type="entry name" value="B_lectin"/>
    <property type="match status" value="2"/>
</dbReference>
<dbReference type="InterPro" id="IPR015500">
    <property type="entry name" value="Peptidase_S8_subtilisin-rel"/>
</dbReference>
<evidence type="ECO:0000256" key="5">
    <source>
        <dbReference type="PROSITE-ProRule" id="PRU01240"/>
    </source>
</evidence>
<organism evidence="9 10">
    <name type="scientific">Kineosporia succinea</name>
    <dbReference type="NCBI Taxonomy" id="84632"/>
    <lineage>
        <taxon>Bacteria</taxon>
        <taxon>Bacillati</taxon>
        <taxon>Actinomycetota</taxon>
        <taxon>Actinomycetes</taxon>
        <taxon>Kineosporiales</taxon>
        <taxon>Kineosporiaceae</taxon>
        <taxon>Kineosporia</taxon>
    </lineage>
</organism>
<evidence type="ECO:0000256" key="1">
    <source>
        <dbReference type="ARBA" id="ARBA00011073"/>
    </source>
</evidence>
<dbReference type="InterPro" id="IPR022398">
    <property type="entry name" value="Peptidase_S8_His-AS"/>
</dbReference>
<dbReference type="PROSITE" id="PS00136">
    <property type="entry name" value="SUBTILASE_ASP"/>
    <property type="match status" value="1"/>
</dbReference>
<feature type="active site" description="Charge relay system" evidence="5">
    <location>
        <position position="202"/>
    </location>
</feature>